<dbReference type="Proteomes" id="UP000799755">
    <property type="component" value="Unassembled WGS sequence"/>
</dbReference>
<proteinExistence type="predicted"/>
<dbReference type="EMBL" id="MU003495">
    <property type="protein sequence ID" value="KAF2475988.1"/>
    <property type="molecule type" value="Genomic_DNA"/>
</dbReference>
<accession>A0ACB6RB57</accession>
<reference evidence="1" key="1">
    <citation type="journal article" date="2020" name="Stud. Mycol.">
        <title>101 Dothideomycetes genomes: a test case for predicting lifestyles and emergence of pathogens.</title>
        <authorList>
            <person name="Haridas S."/>
            <person name="Albert R."/>
            <person name="Binder M."/>
            <person name="Bloem J."/>
            <person name="Labutti K."/>
            <person name="Salamov A."/>
            <person name="Andreopoulos B."/>
            <person name="Baker S."/>
            <person name="Barry K."/>
            <person name="Bills G."/>
            <person name="Bluhm B."/>
            <person name="Cannon C."/>
            <person name="Castanera R."/>
            <person name="Culley D."/>
            <person name="Daum C."/>
            <person name="Ezra D."/>
            <person name="Gonzalez J."/>
            <person name="Henrissat B."/>
            <person name="Kuo A."/>
            <person name="Liang C."/>
            <person name="Lipzen A."/>
            <person name="Lutzoni F."/>
            <person name="Magnuson J."/>
            <person name="Mondo S."/>
            <person name="Nolan M."/>
            <person name="Ohm R."/>
            <person name="Pangilinan J."/>
            <person name="Park H.-J."/>
            <person name="Ramirez L."/>
            <person name="Alfaro M."/>
            <person name="Sun H."/>
            <person name="Tritt A."/>
            <person name="Yoshinaga Y."/>
            <person name="Zwiers L.-H."/>
            <person name="Turgeon B."/>
            <person name="Goodwin S."/>
            <person name="Spatafora J."/>
            <person name="Crous P."/>
            <person name="Grigoriev I."/>
        </authorList>
    </citation>
    <scope>NUCLEOTIDE SEQUENCE</scope>
    <source>
        <strain evidence="1">ATCC 200398</strain>
    </source>
</reference>
<sequence length="857" mass="95122">MSRWFPNWSKKPTSNETIASTTTNPSANTSTTTSSLRKTFPAGISSLHTAENSVVDIVFVHGLTGDREKTWTAKNAPAPWPQSLLPSKVPNARVLTFGYDAYVVDWKGVVSKSRIGNHAMNLLTSVATYRENDDTNERPIIFVCHSLGGLVCEDALSLAQQRPEKHLRNILNYTRGIVFLGTPHHGSGLAQWAERLAKTIGVLKQTNPNILEVLKSDSEVLARVQDGFHTMVRSRNLERLPPIEITCFYEELPLVGIGTVVPSHSAILPGYIPIGIRSNHMDMTKFADEDDPGFVAVAGELRRWVKEVMAVGNTNLPVAPSIQERQGHAQALQQVQQDRLFLVPYMSNPGFVGRSDILKKVENAFRPSLQQKQSTSQARAALFGLGGIGKTQIALGYAYWLKEECPEVSIFWVHASNAERYHQAIFQIAESYQIPGHKDPKADVVRLVKEWLERKDQRPWLMIIDNADDSEVFFSSGEVTARGAEGQDGSAVQGKLGHLIPRCPHGAILVTTRNKQTGSKLTGGRSMINVGPMNEEESIQLISKRLEDNGLDTKQTSLLADRLDYLPLALVQAAAFIQENSMTVPKYIKLLDHGDHSLVELLSQPFEEEGRDSSVPNAVTATWIVSFNQIDQQYPYAGNLLSLMSFFDRQGIPKLLLTYHQDKGQNQQDYQQEQLGGQEAAVELEKALGVLKAFSFISESEVEDNLNMHRLTQLVMRKWLISEGKAQKWGGIALCNLSALFPNGEQAKWTICAMYLPHVYAVLDQKGSISTKAARAEAKLQHKAALFMLHQGQWNKAEEFQVQAVKGTKVVLGEEHPSTLTSMANLASTYRRVLGEEHPSTLTSMANLASTYRNQGR</sequence>
<keyword evidence="2" id="KW-1185">Reference proteome</keyword>
<organism evidence="1 2">
    <name type="scientific">Lindgomyces ingoldianus</name>
    <dbReference type="NCBI Taxonomy" id="673940"/>
    <lineage>
        <taxon>Eukaryota</taxon>
        <taxon>Fungi</taxon>
        <taxon>Dikarya</taxon>
        <taxon>Ascomycota</taxon>
        <taxon>Pezizomycotina</taxon>
        <taxon>Dothideomycetes</taxon>
        <taxon>Pleosporomycetidae</taxon>
        <taxon>Pleosporales</taxon>
        <taxon>Lindgomycetaceae</taxon>
        <taxon>Lindgomyces</taxon>
    </lineage>
</organism>
<protein>
    <submittedName>
        <fullName evidence="1">Uncharacterized protein</fullName>
    </submittedName>
</protein>
<comment type="caution">
    <text evidence="1">The sequence shown here is derived from an EMBL/GenBank/DDBJ whole genome shotgun (WGS) entry which is preliminary data.</text>
</comment>
<gene>
    <name evidence="1" type="ORF">BDR25DRAFT_278738</name>
</gene>
<evidence type="ECO:0000313" key="2">
    <source>
        <dbReference type="Proteomes" id="UP000799755"/>
    </source>
</evidence>
<name>A0ACB6RB57_9PLEO</name>
<evidence type="ECO:0000313" key="1">
    <source>
        <dbReference type="EMBL" id="KAF2475988.1"/>
    </source>
</evidence>